<dbReference type="WBParaSite" id="MCU_000235-RA">
    <property type="protein sequence ID" value="MCU_000235-RA"/>
    <property type="gene ID" value="MCU_000235"/>
</dbReference>
<sequence>MTEQALLTNHKPEPHVRRLPSESTTLATPIIIYCSSLVSFSGWLPIILACHWNAGAQDWLKPGGPKCLRPIPTPLAPRQAPSIRVHHVGHAAHYILHLIHVLLWLAAYLPRMPLERTERRDWLMQQLRRIRAHTYLDHTVLSQSAVCLRSNGMRGR</sequence>
<organism evidence="3">
    <name type="scientific">Mesocestoides corti</name>
    <name type="common">Flatworm</name>
    <dbReference type="NCBI Taxonomy" id="53468"/>
    <lineage>
        <taxon>Eukaryota</taxon>
        <taxon>Metazoa</taxon>
        <taxon>Spiralia</taxon>
        <taxon>Lophotrochozoa</taxon>
        <taxon>Platyhelminthes</taxon>
        <taxon>Cestoda</taxon>
        <taxon>Eucestoda</taxon>
        <taxon>Cyclophyllidea</taxon>
        <taxon>Mesocestoididae</taxon>
        <taxon>Mesocestoides</taxon>
    </lineage>
</organism>
<name>A0A5K3EFW6_MESCO</name>
<feature type="region of interest" description="Disordered" evidence="1">
    <location>
        <begin position="1"/>
        <end position="20"/>
    </location>
</feature>
<keyword evidence="2" id="KW-1133">Transmembrane helix</keyword>
<evidence type="ECO:0000313" key="3">
    <source>
        <dbReference type="WBParaSite" id="MCU_000235-RA"/>
    </source>
</evidence>
<keyword evidence="2" id="KW-0812">Transmembrane</keyword>
<proteinExistence type="predicted"/>
<feature type="transmembrane region" description="Helical" evidence="2">
    <location>
        <begin position="30"/>
        <end position="54"/>
    </location>
</feature>
<feature type="compositionally biased region" description="Basic and acidic residues" evidence="1">
    <location>
        <begin position="10"/>
        <end position="20"/>
    </location>
</feature>
<accession>A0A5K3EFW6</accession>
<reference evidence="3" key="1">
    <citation type="submission" date="2019-11" db="UniProtKB">
        <authorList>
            <consortium name="WormBaseParasite"/>
        </authorList>
    </citation>
    <scope>IDENTIFICATION</scope>
</reference>
<dbReference type="AlphaFoldDB" id="A0A5K3EFW6"/>
<evidence type="ECO:0000256" key="1">
    <source>
        <dbReference type="SAM" id="MobiDB-lite"/>
    </source>
</evidence>
<evidence type="ECO:0000256" key="2">
    <source>
        <dbReference type="SAM" id="Phobius"/>
    </source>
</evidence>
<protein>
    <submittedName>
        <fullName evidence="3">Uncharacterized protein</fullName>
    </submittedName>
</protein>
<feature type="transmembrane region" description="Helical" evidence="2">
    <location>
        <begin position="91"/>
        <end position="110"/>
    </location>
</feature>
<keyword evidence="2" id="KW-0472">Membrane</keyword>